<evidence type="ECO:0000256" key="9">
    <source>
        <dbReference type="SAM" id="SignalP"/>
    </source>
</evidence>
<keyword evidence="6 8" id="KW-0186">Copper</keyword>
<dbReference type="InterPro" id="IPR012745">
    <property type="entry name" value="Pseudoazurin"/>
</dbReference>
<dbReference type="PRINTS" id="PR00156">
    <property type="entry name" value="COPPERBLUE"/>
</dbReference>
<keyword evidence="9" id="KW-0732">Signal</keyword>
<feature type="binding site" evidence="8">
    <location>
        <position position="102"/>
    </location>
    <ligand>
        <name>Cu cation</name>
        <dbReference type="ChEBI" id="CHEBI:23378"/>
    </ligand>
</feature>
<evidence type="ECO:0000256" key="4">
    <source>
        <dbReference type="ARBA" id="ARBA00022764"/>
    </source>
</evidence>
<feature type="domain" description="Blue (type 1) copper" evidence="10">
    <location>
        <begin position="32"/>
        <end position="116"/>
    </location>
</feature>
<feature type="binding site" evidence="8">
    <location>
        <position position="105"/>
    </location>
    <ligand>
        <name>Cu cation</name>
        <dbReference type="ChEBI" id="CHEBI:23378"/>
    </ligand>
</feature>
<dbReference type="AlphaFoldDB" id="A0A840YKA7"/>
<gene>
    <name evidence="11" type="ORF">FHS87_003347</name>
</gene>
<feature type="binding site" evidence="8">
    <location>
        <position position="64"/>
    </location>
    <ligand>
        <name>Cu cation</name>
        <dbReference type="ChEBI" id="CHEBI:23378"/>
    </ligand>
</feature>
<evidence type="ECO:0000259" key="10">
    <source>
        <dbReference type="Pfam" id="PF00127"/>
    </source>
</evidence>
<dbReference type="InterPro" id="IPR000923">
    <property type="entry name" value="BlueCu_1"/>
</dbReference>
<comment type="cofactor">
    <cofactor evidence="8">
        <name>Cu cation</name>
        <dbReference type="ChEBI" id="CHEBI:23378"/>
    </cofactor>
    <text evidence="8">Binds 1 copper ion per subunit.</text>
</comment>
<dbReference type="PRINTS" id="PR00155">
    <property type="entry name" value="AMICYANIN"/>
</dbReference>
<dbReference type="NCBIfam" id="TIGR02375">
    <property type="entry name" value="pseudoazurin"/>
    <property type="match status" value="1"/>
</dbReference>
<keyword evidence="12" id="KW-1185">Reference proteome</keyword>
<dbReference type="Gene3D" id="2.60.40.420">
    <property type="entry name" value="Cupredoxins - blue copper proteins"/>
    <property type="match status" value="1"/>
</dbReference>
<keyword evidence="2" id="KW-0813">Transport</keyword>
<sequence>MRNSTRAIAGLLMAGAMLGGPALAAEHEVRMLDRGEAGMMVFEPSLLRIAPGDSLRFRASNPGHNAESIPAMAPEGAPLFKGRMNEEITVTFDRPGIYGIQCKPHYGMGMVGLVVVGEGEAARANLEQARAASHPTRARERFQRMFQGLGD</sequence>
<dbReference type="GO" id="GO:0009055">
    <property type="term" value="F:electron transfer activity"/>
    <property type="evidence" value="ECO:0007669"/>
    <property type="project" value="InterPro"/>
</dbReference>
<keyword evidence="4" id="KW-0574">Periplasm</keyword>
<evidence type="ECO:0000313" key="11">
    <source>
        <dbReference type="EMBL" id="MBB5695292.1"/>
    </source>
</evidence>
<keyword evidence="3 8" id="KW-0479">Metal-binding</keyword>
<dbReference type="InterPro" id="IPR008972">
    <property type="entry name" value="Cupredoxin"/>
</dbReference>
<dbReference type="InterPro" id="IPR002386">
    <property type="entry name" value="Amicyanin/Pseudoazurin"/>
</dbReference>
<evidence type="ECO:0000313" key="12">
    <source>
        <dbReference type="Proteomes" id="UP000580654"/>
    </source>
</evidence>
<name>A0A840YKA7_9PROT</name>
<evidence type="ECO:0000256" key="7">
    <source>
        <dbReference type="NCBIfam" id="TIGR02375"/>
    </source>
</evidence>
<evidence type="ECO:0000256" key="2">
    <source>
        <dbReference type="ARBA" id="ARBA00022448"/>
    </source>
</evidence>
<proteinExistence type="predicted"/>
<dbReference type="Proteomes" id="UP000580654">
    <property type="component" value="Unassembled WGS sequence"/>
</dbReference>
<feature type="signal peptide" evidence="9">
    <location>
        <begin position="1"/>
        <end position="24"/>
    </location>
</feature>
<evidence type="ECO:0000256" key="8">
    <source>
        <dbReference type="PIRSR" id="PIRSR602386-1"/>
    </source>
</evidence>
<comment type="subcellular location">
    <subcellularLocation>
        <location evidence="1">Periplasm</location>
    </subcellularLocation>
</comment>
<feature type="chain" id="PRO_5032698480" description="Pseudoazurin" evidence="9">
    <location>
        <begin position="25"/>
        <end position="151"/>
    </location>
</feature>
<organism evidence="11 12">
    <name type="scientific">Muricoccus pecuniae</name>
    <dbReference type="NCBI Taxonomy" id="693023"/>
    <lineage>
        <taxon>Bacteria</taxon>
        <taxon>Pseudomonadati</taxon>
        <taxon>Pseudomonadota</taxon>
        <taxon>Alphaproteobacteria</taxon>
        <taxon>Acetobacterales</taxon>
        <taxon>Roseomonadaceae</taxon>
        <taxon>Muricoccus</taxon>
    </lineage>
</organism>
<evidence type="ECO:0000256" key="1">
    <source>
        <dbReference type="ARBA" id="ARBA00004418"/>
    </source>
</evidence>
<keyword evidence="5" id="KW-0249">Electron transport</keyword>
<dbReference type="InterPro" id="IPR001235">
    <property type="entry name" value="Copper_blue_Plastocyanin"/>
</dbReference>
<dbReference type="GO" id="GO:0005507">
    <property type="term" value="F:copper ion binding"/>
    <property type="evidence" value="ECO:0007669"/>
    <property type="project" value="UniProtKB-UniRule"/>
</dbReference>
<dbReference type="RefSeq" id="WP_184520497.1">
    <property type="nucleotide sequence ID" value="NZ_JACIJD010000016.1"/>
</dbReference>
<dbReference type="EMBL" id="JACIJD010000016">
    <property type="protein sequence ID" value="MBB5695292.1"/>
    <property type="molecule type" value="Genomic_DNA"/>
</dbReference>
<dbReference type="Pfam" id="PF00127">
    <property type="entry name" value="Copper-bind"/>
    <property type="match status" value="1"/>
</dbReference>
<comment type="caution">
    <text evidence="11">The sequence shown here is derived from an EMBL/GenBank/DDBJ whole genome shotgun (WGS) entry which is preliminary data.</text>
</comment>
<feature type="binding site" evidence="8">
    <location>
        <position position="110"/>
    </location>
    <ligand>
        <name>Cu cation</name>
        <dbReference type="ChEBI" id="CHEBI:23378"/>
    </ligand>
</feature>
<evidence type="ECO:0000256" key="3">
    <source>
        <dbReference type="ARBA" id="ARBA00022723"/>
    </source>
</evidence>
<evidence type="ECO:0000256" key="5">
    <source>
        <dbReference type="ARBA" id="ARBA00022982"/>
    </source>
</evidence>
<accession>A0A840YKA7</accession>
<evidence type="ECO:0000256" key="6">
    <source>
        <dbReference type="ARBA" id="ARBA00023008"/>
    </source>
</evidence>
<dbReference type="CDD" id="cd04218">
    <property type="entry name" value="Pseudoazurin"/>
    <property type="match status" value="1"/>
</dbReference>
<reference evidence="11 12" key="1">
    <citation type="submission" date="2020-08" db="EMBL/GenBank/DDBJ databases">
        <title>Genomic Encyclopedia of Type Strains, Phase IV (KMG-IV): sequencing the most valuable type-strain genomes for metagenomic binning, comparative biology and taxonomic classification.</title>
        <authorList>
            <person name="Goeker M."/>
        </authorList>
    </citation>
    <scope>NUCLEOTIDE SEQUENCE [LARGE SCALE GENOMIC DNA]</scope>
    <source>
        <strain evidence="11 12">DSM 25622</strain>
    </source>
</reference>
<dbReference type="SUPFAM" id="SSF49503">
    <property type="entry name" value="Cupredoxins"/>
    <property type="match status" value="1"/>
</dbReference>
<protein>
    <recommendedName>
        <fullName evidence="7">Pseudoazurin</fullName>
    </recommendedName>
</protein>
<dbReference type="GO" id="GO:0042597">
    <property type="term" value="C:periplasmic space"/>
    <property type="evidence" value="ECO:0007669"/>
    <property type="project" value="UniProtKB-SubCell"/>
</dbReference>